<dbReference type="InterPro" id="IPR000719">
    <property type="entry name" value="Prot_kinase_dom"/>
</dbReference>
<reference evidence="5" key="1">
    <citation type="journal article" date="2015" name="Nat. Commun.">
        <title>The Lingula genome provides insights into brachiopod evolution and the origin of phosphate biomineralization.</title>
        <authorList>
            <person name="Luo Y.J."/>
            <person name="Takeuchi T."/>
            <person name="Koyanagi R."/>
            <person name="Yamada L."/>
            <person name="Kanda M."/>
            <person name="Khalturina M."/>
            <person name="Fujie M."/>
            <person name="Yamasaki S.I."/>
            <person name="Endo K."/>
            <person name="Satoh N."/>
        </authorList>
    </citation>
    <scope>NUCLEOTIDE SEQUENCE</scope>
</reference>
<dbReference type="FunFam" id="1.10.510.10:FF:000931">
    <property type="entry name" value="Ballchen, isoform B"/>
    <property type="match status" value="1"/>
</dbReference>
<feature type="binding site" evidence="1">
    <location>
        <position position="79"/>
    </location>
    <ligand>
        <name>ATP</name>
        <dbReference type="ChEBI" id="CHEBI:30616"/>
    </ligand>
</feature>
<dbReference type="InterPro" id="IPR017441">
    <property type="entry name" value="Protein_kinase_ATP_BS"/>
</dbReference>
<dbReference type="InterPro" id="IPR050235">
    <property type="entry name" value="CK1_Ser-Thr_kinase"/>
</dbReference>
<evidence type="ECO:0000259" key="3">
    <source>
        <dbReference type="PROSITE" id="PS50011"/>
    </source>
</evidence>
<evidence type="ECO:0000256" key="2">
    <source>
        <dbReference type="SAM" id="MobiDB-lite"/>
    </source>
</evidence>
<accession>A0A2R2MM87</accession>
<evidence type="ECO:0000313" key="4">
    <source>
        <dbReference type="Proteomes" id="UP000085678"/>
    </source>
</evidence>
<feature type="domain" description="Protein kinase" evidence="3">
    <location>
        <begin position="45"/>
        <end position="336"/>
    </location>
</feature>
<keyword evidence="5" id="KW-0418">Kinase</keyword>
<dbReference type="AlphaFoldDB" id="A0A2R2MM87"/>
<keyword evidence="5" id="KW-0808">Transferase</keyword>
<feature type="compositionally biased region" description="Basic residues" evidence="2">
    <location>
        <begin position="433"/>
        <end position="447"/>
    </location>
</feature>
<feature type="compositionally biased region" description="Polar residues" evidence="2">
    <location>
        <begin position="448"/>
        <end position="458"/>
    </location>
</feature>
<feature type="compositionally biased region" description="Basic residues" evidence="2">
    <location>
        <begin position="372"/>
        <end position="389"/>
    </location>
</feature>
<dbReference type="SMART" id="SM00220">
    <property type="entry name" value="S_TKc"/>
    <property type="match status" value="1"/>
</dbReference>
<dbReference type="Gene3D" id="1.10.510.10">
    <property type="entry name" value="Transferase(Phosphotransferase) domain 1"/>
    <property type="match status" value="1"/>
</dbReference>
<dbReference type="PROSITE" id="PS50011">
    <property type="entry name" value="PROTEIN_KINASE_DOM"/>
    <property type="match status" value="1"/>
</dbReference>
<evidence type="ECO:0000256" key="1">
    <source>
        <dbReference type="PROSITE-ProRule" id="PRU10141"/>
    </source>
</evidence>
<dbReference type="CDD" id="cd14015">
    <property type="entry name" value="STKc_VRK"/>
    <property type="match status" value="1"/>
</dbReference>
<dbReference type="PROSITE" id="PS00107">
    <property type="entry name" value="PROTEIN_KINASE_ATP"/>
    <property type="match status" value="1"/>
</dbReference>
<dbReference type="PANTHER" id="PTHR11909">
    <property type="entry name" value="CASEIN KINASE-RELATED"/>
    <property type="match status" value="1"/>
</dbReference>
<proteinExistence type="predicted"/>
<dbReference type="InterPro" id="IPR011009">
    <property type="entry name" value="Kinase-like_dom_sf"/>
</dbReference>
<keyword evidence="1" id="KW-0547">Nucleotide-binding</keyword>
<keyword evidence="4" id="KW-1185">Reference proteome</keyword>
<dbReference type="Pfam" id="PF00069">
    <property type="entry name" value="Pkinase"/>
    <property type="match status" value="1"/>
</dbReference>
<protein>
    <submittedName>
        <fullName evidence="5">Serine/threonine-protein kinase VRK1 isoform X1</fullName>
    </submittedName>
</protein>
<keyword evidence="1" id="KW-0067">ATP-binding</keyword>
<dbReference type="GO" id="GO:0004672">
    <property type="term" value="F:protein kinase activity"/>
    <property type="evidence" value="ECO:0007669"/>
    <property type="project" value="InterPro"/>
</dbReference>
<feature type="region of interest" description="Disordered" evidence="2">
    <location>
        <begin position="348"/>
        <end position="470"/>
    </location>
</feature>
<dbReference type="KEGG" id="lak:106164869"/>
<dbReference type="InParanoid" id="A0A2R2MM87"/>
<dbReference type="Proteomes" id="UP000085678">
    <property type="component" value="Unplaced"/>
</dbReference>
<dbReference type="STRING" id="7574.A0A2R2MM87"/>
<dbReference type="RefSeq" id="XP_023931167.1">
    <property type="nucleotide sequence ID" value="XM_024075399.1"/>
</dbReference>
<name>A0A2R2MM87_LINAN</name>
<sequence>MPPKRKQAAGSSTPAKKARATPKAYQLAAPLPEGTILADIFKRQWKVGKAVGSGGFGLLYSATSADNTLDGTAKDYVVKIEPHGNGPLFCELAFYQRVAKPDMIDQWKSKHKIKVLGVPKFIAMGSSEKNGTKYRFMIMERFGEDLQKKFERNGKRFPTEAVYRLGLRMLDALEYIHSKEYVHADIKASNMLEGFKDTDQVYLVDYGLAFKFSCDGKHKEYKEDPRKAHDGTIEFTSRDAHVGAAPSRRGDIEILGYCLLQWLCGRLPWESNLENKDFVRDQKLKYMEDIPSLMKACFPKGEAPAAIAKYLQYVSKLDYAETPDYDHLRKLMKDGLKKCGAGINGKLNLGLPLSPKKGRKRESDNVSDTPSPKKKAKKTAVKSPKHRVTPAKTPVKSPRRTPAVAKSPAAVKSPRGSASKAKSPGTSSPRHTPTAKKKVSKQVRKTVTKSSIATQTSPGLKGLRKSRQSR</sequence>
<evidence type="ECO:0000313" key="5">
    <source>
        <dbReference type="RefSeq" id="XP_023931167.1"/>
    </source>
</evidence>
<dbReference type="SUPFAM" id="SSF56112">
    <property type="entry name" value="Protein kinase-like (PK-like)"/>
    <property type="match status" value="1"/>
</dbReference>
<gene>
    <name evidence="5" type="primary">LOC106164869</name>
</gene>
<dbReference type="GeneID" id="106164869"/>
<dbReference type="OrthoDB" id="2687620at2759"/>
<organism evidence="4 5">
    <name type="scientific">Lingula anatina</name>
    <name type="common">Brachiopod</name>
    <name type="synonym">Lingula unguis</name>
    <dbReference type="NCBI Taxonomy" id="7574"/>
    <lineage>
        <taxon>Eukaryota</taxon>
        <taxon>Metazoa</taxon>
        <taxon>Spiralia</taxon>
        <taxon>Lophotrochozoa</taxon>
        <taxon>Brachiopoda</taxon>
        <taxon>Linguliformea</taxon>
        <taxon>Lingulata</taxon>
        <taxon>Lingulida</taxon>
        <taxon>Linguloidea</taxon>
        <taxon>Lingulidae</taxon>
        <taxon>Lingula</taxon>
    </lineage>
</organism>
<dbReference type="FunCoup" id="A0A2R2MM87">
    <property type="interactions" value="1559"/>
</dbReference>
<dbReference type="GO" id="GO:0005524">
    <property type="term" value="F:ATP binding"/>
    <property type="evidence" value="ECO:0007669"/>
    <property type="project" value="UniProtKB-UniRule"/>
</dbReference>
<feature type="region of interest" description="Disordered" evidence="2">
    <location>
        <begin position="1"/>
        <end position="21"/>
    </location>
</feature>
<reference evidence="5" key="2">
    <citation type="submission" date="2025-08" db="UniProtKB">
        <authorList>
            <consortium name="RefSeq"/>
        </authorList>
    </citation>
    <scope>IDENTIFICATION</scope>
</reference>